<dbReference type="GO" id="GO:0042802">
    <property type="term" value="F:identical protein binding"/>
    <property type="evidence" value="ECO:0007669"/>
    <property type="project" value="TreeGrafter"/>
</dbReference>
<dbReference type="GO" id="GO:0004587">
    <property type="term" value="F:ornithine aminotransferase activity"/>
    <property type="evidence" value="ECO:0007669"/>
    <property type="project" value="UniProtKB-EC"/>
</dbReference>
<dbReference type="PROSITE" id="PS00600">
    <property type="entry name" value="AA_TRANSFER_CLASS_3"/>
    <property type="match status" value="1"/>
</dbReference>
<dbReference type="NCBIfam" id="NF004426">
    <property type="entry name" value="PRK05769.1"/>
    <property type="match status" value="1"/>
</dbReference>
<dbReference type="AlphaFoldDB" id="A0A7C4D661"/>
<comment type="catalytic activity">
    <reaction evidence="7">
        <text>L-ornithine + 2-oxoglutarate = L-glutamate 5-semialdehyde + L-glutamate</text>
        <dbReference type="Rhea" id="RHEA:25160"/>
        <dbReference type="ChEBI" id="CHEBI:16810"/>
        <dbReference type="ChEBI" id="CHEBI:29985"/>
        <dbReference type="ChEBI" id="CHEBI:46911"/>
        <dbReference type="ChEBI" id="CHEBI:58066"/>
        <dbReference type="EC" id="2.6.1.13"/>
    </reaction>
</comment>
<dbReference type="InterPro" id="IPR015422">
    <property type="entry name" value="PyrdxlP-dep_Trfase_small"/>
</dbReference>
<evidence type="ECO:0000313" key="10">
    <source>
        <dbReference type="EMBL" id="HGM47097.1"/>
    </source>
</evidence>
<evidence type="ECO:0000256" key="6">
    <source>
        <dbReference type="ARBA" id="ARBA00022898"/>
    </source>
</evidence>
<dbReference type="Pfam" id="PF00202">
    <property type="entry name" value="Aminotran_3"/>
    <property type="match status" value="1"/>
</dbReference>
<dbReference type="InterPro" id="IPR015424">
    <property type="entry name" value="PyrdxlP-dep_Trfase"/>
</dbReference>
<gene>
    <name evidence="10" type="ORF">ENU21_05045</name>
</gene>
<evidence type="ECO:0000256" key="2">
    <source>
        <dbReference type="ARBA" id="ARBA00008954"/>
    </source>
</evidence>
<dbReference type="InterPro" id="IPR015421">
    <property type="entry name" value="PyrdxlP-dep_Trfase_major"/>
</dbReference>
<name>A0A7C4D661_THEPE</name>
<reference evidence="10" key="1">
    <citation type="journal article" date="2020" name="mSystems">
        <title>Genome- and Community-Level Interaction Insights into Carbon Utilization and Element Cycling Functions of Hydrothermarchaeota in Hydrothermal Sediment.</title>
        <authorList>
            <person name="Zhou Z."/>
            <person name="Liu Y."/>
            <person name="Xu W."/>
            <person name="Pan J."/>
            <person name="Luo Z.H."/>
            <person name="Li M."/>
        </authorList>
    </citation>
    <scope>NUCLEOTIDE SEQUENCE</scope>
    <source>
        <strain evidence="10">SpSt-649</strain>
    </source>
</reference>
<dbReference type="InterPro" id="IPR049704">
    <property type="entry name" value="Aminotrans_3_PPA_site"/>
</dbReference>
<proteinExistence type="inferred from homology"/>
<keyword evidence="5 10" id="KW-0808">Transferase</keyword>
<dbReference type="Gene3D" id="3.40.640.10">
    <property type="entry name" value="Type I PLP-dependent aspartate aminotransferase-like (Major domain)"/>
    <property type="match status" value="1"/>
</dbReference>
<dbReference type="SUPFAM" id="SSF53383">
    <property type="entry name" value="PLP-dependent transferases"/>
    <property type="match status" value="1"/>
</dbReference>
<sequence>MKPKIVVEPPGPQAREIARRDNELIMQSFARWYPLVARRAYGVWVEDVDGNVYLDFNSGIGVNNTGHCHPKVVEAIKKQAELLLHYSLTDFLYEPPVRLAEKLVAITPGSFPKKVFYVNSGAEAIEASLKVSRGHFRGSRPYIIAFAGSFHGRTMGALSLTSSKPVQRRHFAPLVPGVFHVPYPYCFRCPFKLRYPDCNLWCVDFIEEWLLKKYVPPEEVSAIVFDPIAGEGGYIVPPPEFFPRLRKLADKYGILLVDDEVQAGIGRTGRWFAIENWNTTPDIIAIAKGIASGMPLGAIVSRADVADLPPGSHASTFGGNPVSCAAALATLEVIEEEKLLENARRVGDFAKKRLSEIASSVSAVGDVRGIGLMIGVELVKRDGSPNPELLQATIEKAFKKGLLVIGAGLSTIRVAPPLIITQDEMETGLEILEESLREAVKEKGW</sequence>
<dbReference type="InterPro" id="IPR050103">
    <property type="entry name" value="Class-III_PLP-dep_AT"/>
</dbReference>
<dbReference type="PANTHER" id="PTHR11986">
    <property type="entry name" value="AMINOTRANSFERASE CLASS III"/>
    <property type="match status" value="1"/>
</dbReference>
<dbReference type="EC" id="2.6.1.13" evidence="3"/>
<evidence type="ECO:0000256" key="8">
    <source>
        <dbReference type="ARBA" id="ARBA00073894"/>
    </source>
</evidence>
<dbReference type="InterPro" id="IPR005814">
    <property type="entry name" value="Aminotrans_3"/>
</dbReference>
<evidence type="ECO:0000256" key="1">
    <source>
        <dbReference type="ARBA" id="ARBA00001933"/>
    </source>
</evidence>
<protein>
    <recommendedName>
        <fullName evidence="8">Ornithine aminotransferase</fullName>
        <ecNumber evidence="3">2.6.1.13</ecNumber>
    </recommendedName>
</protein>
<organism evidence="10">
    <name type="scientific">Thermofilum pendens</name>
    <dbReference type="NCBI Taxonomy" id="2269"/>
    <lineage>
        <taxon>Archaea</taxon>
        <taxon>Thermoproteota</taxon>
        <taxon>Thermoprotei</taxon>
        <taxon>Thermofilales</taxon>
        <taxon>Thermofilaceae</taxon>
        <taxon>Thermofilum</taxon>
    </lineage>
</organism>
<evidence type="ECO:0000256" key="9">
    <source>
        <dbReference type="RuleBase" id="RU003560"/>
    </source>
</evidence>
<dbReference type="CDD" id="cd00610">
    <property type="entry name" value="OAT_like"/>
    <property type="match status" value="1"/>
</dbReference>
<evidence type="ECO:0000256" key="7">
    <source>
        <dbReference type="ARBA" id="ARBA00052899"/>
    </source>
</evidence>
<dbReference type="FunFam" id="3.40.640.10:FF:000013">
    <property type="entry name" value="4-aminobutyrate aminotransferase"/>
    <property type="match status" value="1"/>
</dbReference>
<dbReference type="PIRSF" id="PIRSF000521">
    <property type="entry name" value="Transaminase_4ab_Lys_Orn"/>
    <property type="match status" value="1"/>
</dbReference>
<keyword evidence="4 10" id="KW-0032">Aminotransferase</keyword>
<keyword evidence="6 9" id="KW-0663">Pyridoxal phosphate</keyword>
<evidence type="ECO:0000256" key="4">
    <source>
        <dbReference type="ARBA" id="ARBA00022576"/>
    </source>
</evidence>
<evidence type="ECO:0000256" key="3">
    <source>
        <dbReference type="ARBA" id="ARBA00012924"/>
    </source>
</evidence>
<dbReference type="GO" id="GO:0030170">
    <property type="term" value="F:pyridoxal phosphate binding"/>
    <property type="evidence" value="ECO:0007669"/>
    <property type="project" value="InterPro"/>
</dbReference>
<evidence type="ECO:0000256" key="5">
    <source>
        <dbReference type="ARBA" id="ARBA00022679"/>
    </source>
</evidence>
<comment type="caution">
    <text evidence="10">The sequence shown here is derived from an EMBL/GenBank/DDBJ whole genome shotgun (WGS) entry which is preliminary data.</text>
</comment>
<comment type="cofactor">
    <cofactor evidence="1">
        <name>pyridoxal 5'-phosphate</name>
        <dbReference type="ChEBI" id="CHEBI:597326"/>
    </cofactor>
</comment>
<dbReference type="Gene3D" id="3.90.1150.10">
    <property type="entry name" value="Aspartate Aminotransferase, domain 1"/>
    <property type="match status" value="1"/>
</dbReference>
<comment type="similarity">
    <text evidence="2 9">Belongs to the class-III pyridoxal-phosphate-dependent aminotransferase family.</text>
</comment>
<accession>A0A7C4D661</accession>
<dbReference type="PANTHER" id="PTHR11986:SF58">
    <property type="entry name" value="LEUCINE_METHIONINE RACEMASE"/>
    <property type="match status" value="1"/>
</dbReference>
<dbReference type="EMBL" id="DTBQ01000141">
    <property type="protein sequence ID" value="HGM47097.1"/>
    <property type="molecule type" value="Genomic_DNA"/>
</dbReference>